<feature type="binding site" evidence="14">
    <location>
        <position position="181"/>
    </location>
    <ligand>
        <name>ATP</name>
        <dbReference type="ChEBI" id="CHEBI:30616"/>
    </ligand>
</feature>
<dbReference type="SMART" id="SM00562">
    <property type="entry name" value="NDK"/>
    <property type="match status" value="1"/>
</dbReference>
<evidence type="ECO:0000256" key="11">
    <source>
        <dbReference type="ARBA" id="ARBA00022842"/>
    </source>
</evidence>
<name>A0A7K9Z378_9GALL</name>
<dbReference type="Pfam" id="PF00334">
    <property type="entry name" value="NDK"/>
    <property type="match status" value="2"/>
</dbReference>
<sequence>RSKLPAPAMGSLGHYLVRGLLRGQPGLCFPLGLPRCYSSAPPELREQTLVLVKPDAVQRRLVGDVIGRFERRGFKLVAMKLLQADRGLLDRHYQHLQQKPFYPALLAYMTSGPLVAMVSSRPHPTVHCPVAGLRGSVVPVPQVWEGYNVVRSTRAMVGDTDSAQAAAGTIRGDLSMHVSRNVVHASDSVETALREIGFWFQRDELVAWESGDSQYTYGP</sequence>
<accession>A0A7K9Z378</accession>
<evidence type="ECO:0000256" key="15">
    <source>
        <dbReference type="RuleBase" id="RU004011"/>
    </source>
</evidence>
<comment type="similarity">
    <text evidence="5 14 15">Belongs to the NDK family.</text>
</comment>
<dbReference type="FunFam" id="3.30.70.141:FF:000017">
    <property type="entry name" value="Nucleoside diphosphate kinase"/>
    <property type="match status" value="2"/>
</dbReference>
<comment type="cofactor">
    <cofactor evidence="3">
        <name>Mg(2+)</name>
        <dbReference type="ChEBI" id="CHEBI:18420"/>
    </cofactor>
</comment>
<dbReference type="Gene3D" id="3.30.70.141">
    <property type="entry name" value="Nucleoside diphosphate kinase-like domain"/>
    <property type="match status" value="1"/>
</dbReference>
<keyword evidence="11" id="KW-0460">Magnesium</keyword>
<proteinExistence type="inferred from homology"/>
<evidence type="ECO:0000256" key="10">
    <source>
        <dbReference type="ARBA" id="ARBA00022840"/>
    </source>
</evidence>
<evidence type="ECO:0000313" key="19">
    <source>
        <dbReference type="Proteomes" id="UP000522663"/>
    </source>
</evidence>
<evidence type="ECO:0000256" key="6">
    <source>
        <dbReference type="ARBA" id="ARBA00022679"/>
    </source>
</evidence>
<dbReference type="GO" id="GO:0006241">
    <property type="term" value="P:CTP biosynthetic process"/>
    <property type="evidence" value="ECO:0007669"/>
    <property type="project" value="InterPro"/>
</dbReference>
<dbReference type="GO" id="GO:0006228">
    <property type="term" value="P:UTP biosynthetic process"/>
    <property type="evidence" value="ECO:0007669"/>
    <property type="project" value="InterPro"/>
</dbReference>
<evidence type="ECO:0000256" key="5">
    <source>
        <dbReference type="ARBA" id="ARBA00008142"/>
    </source>
</evidence>
<dbReference type="PRINTS" id="PR01243">
    <property type="entry name" value="NUCDPKINASE"/>
</dbReference>
<dbReference type="AlphaFoldDB" id="A0A7K9Z378"/>
<gene>
    <name evidence="18" type="primary">Nme4</name>
    <name evidence="18" type="ORF">ODOGUJ_R13982</name>
</gene>
<keyword evidence="7" id="KW-0479">Metal-binding</keyword>
<dbReference type="InterPro" id="IPR034907">
    <property type="entry name" value="NDK-like_dom"/>
</dbReference>
<evidence type="ECO:0000256" key="4">
    <source>
        <dbReference type="ARBA" id="ARBA00004305"/>
    </source>
</evidence>
<organism evidence="18 19">
    <name type="scientific">Odontophorus gujanensis</name>
    <name type="common">marbled wood quail</name>
    <dbReference type="NCBI Taxonomy" id="886794"/>
    <lineage>
        <taxon>Eukaryota</taxon>
        <taxon>Metazoa</taxon>
        <taxon>Chordata</taxon>
        <taxon>Craniata</taxon>
        <taxon>Vertebrata</taxon>
        <taxon>Euteleostomi</taxon>
        <taxon>Archelosauria</taxon>
        <taxon>Archosauria</taxon>
        <taxon>Dinosauria</taxon>
        <taxon>Saurischia</taxon>
        <taxon>Theropoda</taxon>
        <taxon>Coelurosauria</taxon>
        <taxon>Aves</taxon>
        <taxon>Neognathae</taxon>
        <taxon>Galloanserae</taxon>
        <taxon>Galliformes</taxon>
        <taxon>Odontophoridae</taxon>
        <taxon>Odontophorus</taxon>
    </lineage>
</organism>
<feature type="domain" description="Nucleoside diphosphate kinase-like" evidence="17">
    <location>
        <begin position="45"/>
        <end position="207"/>
    </location>
</feature>
<evidence type="ECO:0000256" key="7">
    <source>
        <dbReference type="ARBA" id="ARBA00022723"/>
    </source>
</evidence>
<dbReference type="OrthoDB" id="2162449at2759"/>
<dbReference type="Proteomes" id="UP000522663">
    <property type="component" value="Unassembled WGS sequence"/>
</dbReference>
<evidence type="ECO:0000256" key="13">
    <source>
        <dbReference type="ARBA" id="ARBA00060410"/>
    </source>
</evidence>
<comment type="catalytic activity">
    <reaction evidence="2">
        <text>a ribonucleoside 5'-diphosphate + ATP = a ribonucleoside 5'-triphosphate + ADP</text>
        <dbReference type="Rhea" id="RHEA:18113"/>
        <dbReference type="ChEBI" id="CHEBI:30616"/>
        <dbReference type="ChEBI" id="CHEBI:57930"/>
        <dbReference type="ChEBI" id="CHEBI:61557"/>
        <dbReference type="ChEBI" id="CHEBI:456216"/>
        <dbReference type="EC" id="2.7.4.6"/>
    </reaction>
</comment>
<dbReference type="CDD" id="cd04413">
    <property type="entry name" value="NDPk_I"/>
    <property type="match status" value="1"/>
</dbReference>
<dbReference type="EC" id="2.7.4.6" evidence="16"/>
<dbReference type="InterPro" id="IPR001564">
    <property type="entry name" value="Nucleoside_diP_kinase"/>
</dbReference>
<dbReference type="GO" id="GO:0004550">
    <property type="term" value="F:nucleoside diphosphate kinase activity"/>
    <property type="evidence" value="ECO:0007669"/>
    <property type="project" value="UniProtKB-EC"/>
</dbReference>
<dbReference type="GO" id="GO:0006183">
    <property type="term" value="P:GTP biosynthetic process"/>
    <property type="evidence" value="ECO:0007669"/>
    <property type="project" value="InterPro"/>
</dbReference>
<feature type="binding site" evidence="14">
    <location>
        <position position="53"/>
    </location>
    <ligand>
        <name>ATP</name>
        <dbReference type="ChEBI" id="CHEBI:30616"/>
    </ligand>
</feature>
<dbReference type="GO" id="GO:0005758">
    <property type="term" value="C:mitochondrial intermembrane space"/>
    <property type="evidence" value="ECO:0007669"/>
    <property type="project" value="UniProtKB-SubCell"/>
</dbReference>
<keyword evidence="19" id="KW-1185">Reference proteome</keyword>
<dbReference type="PROSITE" id="PS00469">
    <property type="entry name" value="NDPK"/>
    <property type="match status" value="1"/>
</dbReference>
<keyword evidence="10 16" id="KW-0067">ATP-binding</keyword>
<feature type="binding site" evidence="14">
    <location>
        <position position="160"/>
    </location>
    <ligand>
        <name>ATP</name>
        <dbReference type="ChEBI" id="CHEBI:30616"/>
    </ligand>
</feature>
<keyword evidence="9 16" id="KW-0418">Kinase</keyword>
<comment type="catalytic activity">
    <reaction evidence="1 16">
        <text>a 2'-deoxyribonucleoside 5'-diphosphate + ATP = a 2'-deoxyribonucleoside 5'-triphosphate + ADP</text>
        <dbReference type="Rhea" id="RHEA:44640"/>
        <dbReference type="ChEBI" id="CHEBI:30616"/>
        <dbReference type="ChEBI" id="CHEBI:61560"/>
        <dbReference type="ChEBI" id="CHEBI:73316"/>
        <dbReference type="ChEBI" id="CHEBI:456216"/>
        <dbReference type="EC" id="2.7.4.6"/>
    </reaction>
</comment>
<comment type="caution">
    <text evidence="18">The sequence shown here is derived from an EMBL/GenBank/DDBJ whole genome shotgun (WGS) entry which is preliminary data.</text>
</comment>
<evidence type="ECO:0000256" key="12">
    <source>
        <dbReference type="ARBA" id="ARBA00023080"/>
    </source>
</evidence>
<dbReference type="PANTHER" id="PTHR11349">
    <property type="entry name" value="NUCLEOSIDE DIPHOSPHATE KINASE"/>
    <property type="match status" value="1"/>
</dbReference>
<evidence type="ECO:0000256" key="8">
    <source>
        <dbReference type="ARBA" id="ARBA00022741"/>
    </source>
</evidence>
<evidence type="ECO:0000256" key="14">
    <source>
        <dbReference type="PROSITE-ProRule" id="PRU00706"/>
    </source>
</evidence>
<feature type="binding site" evidence="14">
    <location>
        <position position="101"/>
    </location>
    <ligand>
        <name>ATP</name>
        <dbReference type="ChEBI" id="CHEBI:30616"/>
    </ligand>
</feature>
<evidence type="ECO:0000256" key="1">
    <source>
        <dbReference type="ARBA" id="ARBA00000082"/>
    </source>
</evidence>
<dbReference type="SUPFAM" id="SSF54919">
    <property type="entry name" value="Nucleoside diphosphate kinase, NDK"/>
    <property type="match status" value="1"/>
</dbReference>
<dbReference type="GO" id="GO:0046872">
    <property type="term" value="F:metal ion binding"/>
    <property type="evidence" value="ECO:0007669"/>
    <property type="project" value="UniProtKB-KW"/>
</dbReference>
<dbReference type="InterPro" id="IPR023005">
    <property type="entry name" value="Nucleoside_diP_kinase_AS"/>
</dbReference>
<feature type="non-terminal residue" evidence="18">
    <location>
        <position position="219"/>
    </location>
</feature>
<evidence type="ECO:0000313" key="18">
    <source>
        <dbReference type="EMBL" id="NXJ14191.1"/>
    </source>
</evidence>
<feature type="binding site" evidence="14">
    <location>
        <position position="154"/>
    </location>
    <ligand>
        <name>ATP</name>
        <dbReference type="ChEBI" id="CHEBI:30616"/>
    </ligand>
</feature>
<feature type="active site" description="Pros-phosphohistidine intermediate" evidence="14">
    <location>
        <position position="184"/>
    </location>
</feature>
<dbReference type="EMBL" id="VXAB01011885">
    <property type="protein sequence ID" value="NXJ14191.1"/>
    <property type="molecule type" value="Genomic_DNA"/>
</dbReference>
<reference evidence="18 19" key="1">
    <citation type="submission" date="2019-09" db="EMBL/GenBank/DDBJ databases">
        <title>Bird 10,000 Genomes (B10K) Project - Family phase.</title>
        <authorList>
            <person name="Zhang G."/>
        </authorList>
    </citation>
    <scope>NUCLEOTIDE SEQUENCE [LARGE SCALE GENOMIC DNA]</scope>
    <source>
        <strain evidence="18">B10K-DU-001-53</strain>
        <tissue evidence="18">Muscle</tissue>
    </source>
</reference>
<keyword evidence="8 16" id="KW-0547">Nucleotide-binding</keyword>
<keyword evidence="6 16" id="KW-0808">Transferase</keyword>
<evidence type="ECO:0000259" key="17">
    <source>
        <dbReference type="SMART" id="SM00562"/>
    </source>
</evidence>
<comment type="subcellular location">
    <subcellularLocation>
        <location evidence="13">Mitochondrion intermembrane space</location>
        <topology evidence="13">Peripheral membrane protein</topology>
    </subcellularLocation>
    <subcellularLocation>
        <location evidence="4">Mitochondrion matrix</location>
    </subcellularLocation>
</comment>
<evidence type="ECO:0000256" key="16">
    <source>
        <dbReference type="RuleBase" id="RU004013"/>
    </source>
</evidence>
<dbReference type="GO" id="GO:0005759">
    <property type="term" value="C:mitochondrial matrix"/>
    <property type="evidence" value="ECO:0007669"/>
    <property type="project" value="UniProtKB-SubCell"/>
</dbReference>
<dbReference type="GO" id="GO:0005524">
    <property type="term" value="F:ATP binding"/>
    <property type="evidence" value="ECO:0007669"/>
    <property type="project" value="UniProtKB-KW"/>
</dbReference>
<evidence type="ECO:0000256" key="2">
    <source>
        <dbReference type="ARBA" id="ARBA00000937"/>
    </source>
</evidence>
<dbReference type="InterPro" id="IPR036850">
    <property type="entry name" value="NDK-like_dom_sf"/>
</dbReference>
<evidence type="ECO:0000256" key="9">
    <source>
        <dbReference type="ARBA" id="ARBA00022777"/>
    </source>
</evidence>
<protein>
    <recommendedName>
        <fullName evidence="16">Nucleoside diphosphate kinase</fullName>
        <ecNumber evidence="16">2.7.4.6</ecNumber>
    </recommendedName>
</protein>
<keyword evidence="12" id="KW-0546">Nucleotide metabolism</keyword>
<feature type="binding site" evidence="14">
    <location>
        <position position="171"/>
    </location>
    <ligand>
        <name>ATP</name>
        <dbReference type="ChEBI" id="CHEBI:30616"/>
    </ligand>
</feature>
<evidence type="ECO:0000256" key="3">
    <source>
        <dbReference type="ARBA" id="ARBA00001946"/>
    </source>
</evidence>
<dbReference type="PROSITE" id="PS51374">
    <property type="entry name" value="NDPK_LIKE"/>
    <property type="match status" value="1"/>
</dbReference>
<feature type="non-terminal residue" evidence="18">
    <location>
        <position position="1"/>
    </location>
</feature>